<name>A0ABQ5I418_9ASTR</name>
<organism evidence="2 3">
    <name type="scientific">Tanacetum coccineum</name>
    <dbReference type="NCBI Taxonomy" id="301880"/>
    <lineage>
        <taxon>Eukaryota</taxon>
        <taxon>Viridiplantae</taxon>
        <taxon>Streptophyta</taxon>
        <taxon>Embryophyta</taxon>
        <taxon>Tracheophyta</taxon>
        <taxon>Spermatophyta</taxon>
        <taxon>Magnoliopsida</taxon>
        <taxon>eudicotyledons</taxon>
        <taxon>Gunneridae</taxon>
        <taxon>Pentapetalae</taxon>
        <taxon>asterids</taxon>
        <taxon>campanulids</taxon>
        <taxon>Asterales</taxon>
        <taxon>Asteraceae</taxon>
        <taxon>Asteroideae</taxon>
        <taxon>Anthemideae</taxon>
        <taxon>Anthemidinae</taxon>
        <taxon>Tanacetum</taxon>
    </lineage>
</organism>
<dbReference type="EMBL" id="BQNB010020336">
    <property type="protein sequence ID" value="GJT94862.1"/>
    <property type="molecule type" value="Genomic_DNA"/>
</dbReference>
<evidence type="ECO:0000256" key="1">
    <source>
        <dbReference type="SAM" id="MobiDB-lite"/>
    </source>
</evidence>
<gene>
    <name evidence="2" type="ORF">Tco_1090380</name>
</gene>
<protein>
    <submittedName>
        <fullName evidence="2">Uncharacterized protein</fullName>
    </submittedName>
</protein>
<dbReference type="Proteomes" id="UP001151760">
    <property type="component" value="Unassembled WGS sequence"/>
</dbReference>
<reference evidence="2" key="2">
    <citation type="submission" date="2022-01" db="EMBL/GenBank/DDBJ databases">
        <authorList>
            <person name="Yamashiro T."/>
            <person name="Shiraishi A."/>
            <person name="Satake H."/>
            <person name="Nakayama K."/>
        </authorList>
    </citation>
    <scope>NUCLEOTIDE SEQUENCE</scope>
</reference>
<feature type="region of interest" description="Disordered" evidence="1">
    <location>
        <begin position="1"/>
        <end position="36"/>
    </location>
</feature>
<proteinExistence type="predicted"/>
<comment type="caution">
    <text evidence="2">The sequence shown here is derived from an EMBL/GenBank/DDBJ whole genome shotgun (WGS) entry which is preliminary data.</text>
</comment>
<accession>A0ABQ5I418</accession>
<keyword evidence="3" id="KW-1185">Reference proteome</keyword>
<evidence type="ECO:0000313" key="2">
    <source>
        <dbReference type="EMBL" id="GJT94862.1"/>
    </source>
</evidence>
<sequence length="114" mass="12223">MDGGDDGDDDDGDLSGDDADDEEGEEEHPAPADSAVVVPTVEPVSPPKGTEPVILPNSRIVFNSFFKNSFKSPVRVFNLTIMSTSIARALGIPKRHNSLFRKVITTRASLVVKA</sequence>
<feature type="compositionally biased region" description="Acidic residues" evidence="1">
    <location>
        <begin position="1"/>
        <end position="26"/>
    </location>
</feature>
<evidence type="ECO:0000313" key="3">
    <source>
        <dbReference type="Proteomes" id="UP001151760"/>
    </source>
</evidence>
<reference evidence="2" key="1">
    <citation type="journal article" date="2022" name="Int. J. Mol. Sci.">
        <title>Draft Genome of Tanacetum Coccineum: Genomic Comparison of Closely Related Tanacetum-Family Plants.</title>
        <authorList>
            <person name="Yamashiro T."/>
            <person name="Shiraishi A."/>
            <person name="Nakayama K."/>
            <person name="Satake H."/>
        </authorList>
    </citation>
    <scope>NUCLEOTIDE SEQUENCE</scope>
</reference>